<dbReference type="AlphaFoldDB" id="A0A8J5VP40"/>
<reference evidence="1" key="1">
    <citation type="journal article" date="2021" name="bioRxiv">
        <title>Whole Genome Assembly and Annotation of Northern Wild Rice, Zizania palustris L., Supports a Whole Genome Duplication in the Zizania Genus.</title>
        <authorList>
            <person name="Haas M."/>
            <person name="Kono T."/>
            <person name="Macchietto M."/>
            <person name="Millas R."/>
            <person name="McGilp L."/>
            <person name="Shao M."/>
            <person name="Duquette J."/>
            <person name="Hirsch C.N."/>
            <person name="Kimball J."/>
        </authorList>
    </citation>
    <scope>NUCLEOTIDE SEQUENCE</scope>
    <source>
        <tissue evidence="1">Fresh leaf tissue</tissue>
    </source>
</reference>
<accession>A0A8J5VP40</accession>
<evidence type="ECO:0000313" key="2">
    <source>
        <dbReference type="Proteomes" id="UP000729402"/>
    </source>
</evidence>
<dbReference type="Proteomes" id="UP000729402">
    <property type="component" value="Unassembled WGS sequence"/>
</dbReference>
<evidence type="ECO:0000313" key="1">
    <source>
        <dbReference type="EMBL" id="KAG8065581.1"/>
    </source>
</evidence>
<sequence>MQTTVSTPPWPHIATVRAPYSYGEPRLLAGHALAGRRMRRASCVCHATAPPATLSFQLMPLSSTRL</sequence>
<organism evidence="1 2">
    <name type="scientific">Zizania palustris</name>
    <name type="common">Northern wild rice</name>
    <dbReference type="NCBI Taxonomy" id="103762"/>
    <lineage>
        <taxon>Eukaryota</taxon>
        <taxon>Viridiplantae</taxon>
        <taxon>Streptophyta</taxon>
        <taxon>Embryophyta</taxon>
        <taxon>Tracheophyta</taxon>
        <taxon>Spermatophyta</taxon>
        <taxon>Magnoliopsida</taxon>
        <taxon>Liliopsida</taxon>
        <taxon>Poales</taxon>
        <taxon>Poaceae</taxon>
        <taxon>BOP clade</taxon>
        <taxon>Oryzoideae</taxon>
        <taxon>Oryzeae</taxon>
        <taxon>Zizaniinae</taxon>
        <taxon>Zizania</taxon>
    </lineage>
</organism>
<dbReference type="EMBL" id="JAAALK010000285">
    <property type="protein sequence ID" value="KAG8065581.1"/>
    <property type="molecule type" value="Genomic_DNA"/>
</dbReference>
<comment type="caution">
    <text evidence="1">The sequence shown here is derived from an EMBL/GenBank/DDBJ whole genome shotgun (WGS) entry which is preliminary data.</text>
</comment>
<reference evidence="1" key="2">
    <citation type="submission" date="2021-02" db="EMBL/GenBank/DDBJ databases">
        <authorList>
            <person name="Kimball J.A."/>
            <person name="Haas M.W."/>
            <person name="Macchietto M."/>
            <person name="Kono T."/>
            <person name="Duquette J."/>
            <person name="Shao M."/>
        </authorList>
    </citation>
    <scope>NUCLEOTIDE SEQUENCE</scope>
    <source>
        <tissue evidence="1">Fresh leaf tissue</tissue>
    </source>
</reference>
<protein>
    <submittedName>
        <fullName evidence="1">Uncharacterized protein</fullName>
    </submittedName>
</protein>
<name>A0A8J5VP40_ZIZPA</name>
<keyword evidence="2" id="KW-1185">Reference proteome</keyword>
<proteinExistence type="predicted"/>
<gene>
    <name evidence="1" type="ORF">GUJ93_ZPchr0004g38679</name>
</gene>